<keyword evidence="1" id="KW-0472">Membrane</keyword>
<keyword evidence="1" id="KW-0812">Transmembrane</keyword>
<protein>
    <submittedName>
        <fullName evidence="2">Uncharacterized protein</fullName>
    </submittedName>
</protein>
<keyword evidence="1" id="KW-1133">Transmembrane helix</keyword>
<dbReference type="EMBL" id="JABSTR010000003">
    <property type="protein sequence ID" value="KAH9365360.1"/>
    <property type="molecule type" value="Genomic_DNA"/>
</dbReference>
<accession>A0A9J6FSS9</accession>
<reference evidence="2 3" key="1">
    <citation type="journal article" date="2020" name="Cell">
        <title>Large-Scale Comparative Analyses of Tick Genomes Elucidate Their Genetic Diversity and Vector Capacities.</title>
        <authorList>
            <consortium name="Tick Genome and Microbiome Consortium (TIGMIC)"/>
            <person name="Jia N."/>
            <person name="Wang J."/>
            <person name="Shi W."/>
            <person name="Du L."/>
            <person name="Sun Y."/>
            <person name="Zhan W."/>
            <person name="Jiang J.F."/>
            <person name="Wang Q."/>
            <person name="Zhang B."/>
            <person name="Ji P."/>
            <person name="Bell-Sakyi L."/>
            <person name="Cui X.M."/>
            <person name="Yuan T.T."/>
            <person name="Jiang B.G."/>
            <person name="Yang W.F."/>
            <person name="Lam T.T."/>
            <person name="Chang Q.C."/>
            <person name="Ding S.J."/>
            <person name="Wang X.J."/>
            <person name="Zhu J.G."/>
            <person name="Ruan X.D."/>
            <person name="Zhao L."/>
            <person name="Wei J.T."/>
            <person name="Ye R.Z."/>
            <person name="Que T.C."/>
            <person name="Du C.H."/>
            <person name="Zhou Y.H."/>
            <person name="Cheng J.X."/>
            <person name="Dai P.F."/>
            <person name="Guo W.B."/>
            <person name="Han X.H."/>
            <person name="Huang E.J."/>
            <person name="Li L.F."/>
            <person name="Wei W."/>
            <person name="Gao Y.C."/>
            <person name="Liu J.Z."/>
            <person name="Shao H.Z."/>
            <person name="Wang X."/>
            <person name="Wang C.C."/>
            <person name="Yang T.C."/>
            <person name="Huo Q.B."/>
            <person name="Li W."/>
            <person name="Chen H.Y."/>
            <person name="Chen S.E."/>
            <person name="Zhou L.G."/>
            <person name="Ni X.B."/>
            <person name="Tian J.H."/>
            <person name="Sheng Y."/>
            <person name="Liu T."/>
            <person name="Pan Y.S."/>
            <person name="Xia L.Y."/>
            <person name="Li J."/>
            <person name="Zhao F."/>
            <person name="Cao W.C."/>
        </authorList>
    </citation>
    <scope>NUCLEOTIDE SEQUENCE [LARGE SCALE GENOMIC DNA]</scope>
    <source>
        <strain evidence="2">HaeL-2018</strain>
    </source>
</reference>
<dbReference type="VEuPathDB" id="VectorBase:HLOH_055342"/>
<proteinExistence type="predicted"/>
<sequence>MLAVLLGMWPVDAAGGQIPVYAAALYGGFARSIWAACVAWIVIACVGGHGGFVTTLLSLKSLVPPSRLTFAAYLVHMIPINVFYASRQHSFDLSAGLVVAKASGRAFTSLIRFEIAHACPQRSDSATENVGHDQLNVRYRIPRRGRHAVAALVAAARFSSGACRFCQPRGRSLGAAHIACTQHPP</sequence>
<dbReference type="AlphaFoldDB" id="A0A9J6FSS9"/>
<dbReference type="PANTHER" id="PTHR11161">
    <property type="entry name" value="O-ACYLTRANSFERASE"/>
    <property type="match status" value="1"/>
</dbReference>
<gene>
    <name evidence="2" type="ORF">HPB48_015026</name>
</gene>
<evidence type="ECO:0000313" key="3">
    <source>
        <dbReference type="Proteomes" id="UP000821853"/>
    </source>
</evidence>
<evidence type="ECO:0000313" key="2">
    <source>
        <dbReference type="EMBL" id="KAH9365360.1"/>
    </source>
</evidence>
<dbReference type="OrthoDB" id="10006435at2759"/>
<organism evidence="2 3">
    <name type="scientific">Haemaphysalis longicornis</name>
    <name type="common">Bush tick</name>
    <dbReference type="NCBI Taxonomy" id="44386"/>
    <lineage>
        <taxon>Eukaryota</taxon>
        <taxon>Metazoa</taxon>
        <taxon>Ecdysozoa</taxon>
        <taxon>Arthropoda</taxon>
        <taxon>Chelicerata</taxon>
        <taxon>Arachnida</taxon>
        <taxon>Acari</taxon>
        <taxon>Parasitiformes</taxon>
        <taxon>Ixodida</taxon>
        <taxon>Ixodoidea</taxon>
        <taxon>Ixodidae</taxon>
        <taxon>Haemaphysalinae</taxon>
        <taxon>Haemaphysalis</taxon>
    </lineage>
</organism>
<feature type="transmembrane region" description="Helical" evidence="1">
    <location>
        <begin position="68"/>
        <end position="85"/>
    </location>
</feature>
<keyword evidence="3" id="KW-1185">Reference proteome</keyword>
<dbReference type="PANTHER" id="PTHR11161:SF0">
    <property type="entry name" value="O-ACYLTRANSFERASE LIKE PROTEIN"/>
    <property type="match status" value="1"/>
</dbReference>
<dbReference type="InterPro" id="IPR052728">
    <property type="entry name" value="O2_lipid_transport_reg"/>
</dbReference>
<feature type="transmembrane region" description="Helical" evidence="1">
    <location>
        <begin position="33"/>
        <end position="56"/>
    </location>
</feature>
<name>A0A9J6FSS9_HAELO</name>
<comment type="caution">
    <text evidence="2">The sequence shown here is derived from an EMBL/GenBank/DDBJ whole genome shotgun (WGS) entry which is preliminary data.</text>
</comment>
<evidence type="ECO:0000256" key="1">
    <source>
        <dbReference type="SAM" id="Phobius"/>
    </source>
</evidence>
<dbReference type="Proteomes" id="UP000821853">
    <property type="component" value="Unassembled WGS sequence"/>
</dbReference>